<dbReference type="GO" id="GO:0005737">
    <property type="term" value="C:cytoplasm"/>
    <property type="evidence" value="ECO:0007669"/>
    <property type="project" value="TreeGrafter"/>
</dbReference>
<dbReference type="AlphaFoldDB" id="A0AAV4A080"/>
<feature type="domain" description="Protein kinase" evidence="11">
    <location>
        <begin position="139"/>
        <end position="488"/>
    </location>
</feature>
<keyword evidence="5 12" id="KW-0418">Kinase</keyword>
<accession>A0AAV4A080</accession>
<reference evidence="12 13" key="1">
    <citation type="journal article" date="2021" name="Elife">
        <title>Chloroplast acquisition without the gene transfer in kleptoplastic sea slugs, Plakobranchus ocellatus.</title>
        <authorList>
            <person name="Maeda T."/>
            <person name="Takahashi S."/>
            <person name="Yoshida T."/>
            <person name="Shimamura S."/>
            <person name="Takaki Y."/>
            <person name="Nagai Y."/>
            <person name="Toyoda A."/>
            <person name="Suzuki Y."/>
            <person name="Arimoto A."/>
            <person name="Ishii H."/>
            <person name="Satoh N."/>
            <person name="Nishiyama T."/>
            <person name="Hasebe M."/>
            <person name="Maruyama T."/>
            <person name="Minagawa J."/>
            <person name="Obokata J."/>
            <person name="Shigenobu S."/>
        </authorList>
    </citation>
    <scope>NUCLEOTIDE SEQUENCE [LARGE SCALE GENOMIC DNA]</scope>
</reference>
<dbReference type="GO" id="GO:0005524">
    <property type="term" value="F:ATP binding"/>
    <property type="evidence" value="ECO:0007669"/>
    <property type="project" value="UniProtKB-UniRule"/>
</dbReference>
<dbReference type="PROSITE" id="PS00107">
    <property type="entry name" value="PROTEIN_KINASE_ATP"/>
    <property type="match status" value="1"/>
</dbReference>
<evidence type="ECO:0000256" key="3">
    <source>
        <dbReference type="ARBA" id="ARBA00022679"/>
    </source>
</evidence>
<dbReference type="PROSITE" id="PS50011">
    <property type="entry name" value="PROTEIN_KINASE_DOM"/>
    <property type="match status" value="1"/>
</dbReference>
<keyword evidence="4 9" id="KW-0547">Nucleotide-binding</keyword>
<evidence type="ECO:0000256" key="6">
    <source>
        <dbReference type="ARBA" id="ARBA00022840"/>
    </source>
</evidence>
<dbReference type="EMBL" id="BLXT01003068">
    <property type="protein sequence ID" value="GFO00332.1"/>
    <property type="molecule type" value="Genomic_DNA"/>
</dbReference>
<keyword evidence="3" id="KW-0808">Transferase</keyword>
<evidence type="ECO:0000313" key="13">
    <source>
        <dbReference type="Proteomes" id="UP000735302"/>
    </source>
</evidence>
<comment type="catalytic activity">
    <reaction evidence="7">
        <text>L-threonyl-[protein] + ATP = O-phospho-L-threonyl-[protein] + ADP + H(+)</text>
        <dbReference type="Rhea" id="RHEA:46608"/>
        <dbReference type="Rhea" id="RHEA-COMP:11060"/>
        <dbReference type="Rhea" id="RHEA-COMP:11605"/>
        <dbReference type="ChEBI" id="CHEBI:15378"/>
        <dbReference type="ChEBI" id="CHEBI:30013"/>
        <dbReference type="ChEBI" id="CHEBI:30616"/>
        <dbReference type="ChEBI" id="CHEBI:61977"/>
        <dbReference type="ChEBI" id="CHEBI:456216"/>
        <dbReference type="EC" id="2.7.11.1"/>
    </reaction>
</comment>
<organism evidence="12 13">
    <name type="scientific">Plakobranchus ocellatus</name>
    <dbReference type="NCBI Taxonomy" id="259542"/>
    <lineage>
        <taxon>Eukaryota</taxon>
        <taxon>Metazoa</taxon>
        <taxon>Spiralia</taxon>
        <taxon>Lophotrochozoa</taxon>
        <taxon>Mollusca</taxon>
        <taxon>Gastropoda</taxon>
        <taxon>Heterobranchia</taxon>
        <taxon>Euthyneura</taxon>
        <taxon>Panpulmonata</taxon>
        <taxon>Sacoglossa</taxon>
        <taxon>Placobranchoidea</taxon>
        <taxon>Plakobranchidae</taxon>
        <taxon>Plakobranchus</taxon>
    </lineage>
</organism>
<dbReference type="InterPro" id="IPR001245">
    <property type="entry name" value="Ser-Thr/Tyr_kinase_cat_dom"/>
</dbReference>
<evidence type="ECO:0000256" key="2">
    <source>
        <dbReference type="ARBA" id="ARBA00022527"/>
    </source>
</evidence>
<dbReference type="Gene3D" id="1.10.510.10">
    <property type="entry name" value="Transferase(Phosphotransferase) domain 1"/>
    <property type="match status" value="2"/>
</dbReference>
<feature type="binding site" evidence="9">
    <location>
        <position position="174"/>
    </location>
    <ligand>
        <name>ATP</name>
        <dbReference type="ChEBI" id="CHEBI:30616"/>
    </ligand>
</feature>
<dbReference type="PANTHER" id="PTHR24361">
    <property type="entry name" value="MITOGEN-ACTIVATED KINASE KINASE KINASE"/>
    <property type="match status" value="1"/>
</dbReference>
<dbReference type="InterPro" id="IPR011009">
    <property type="entry name" value="Kinase-like_dom_sf"/>
</dbReference>
<evidence type="ECO:0000256" key="8">
    <source>
        <dbReference type="ARBA" id="ARBA00048679"/>
    </source>
</evidence>
<proteinExistence type="predicted"/>
<evidence type="ECO:0000256" key="7">
    <source>
        <dbReference type="ARBA" id="ARBA00047899"/>
    </source>
</evidence>
<gene>
    <name evidence="12" type="ORF">PoB_002683700</name>
</gene>
<dbReference type="SUPFAM" id="SSF56112">
    <property type="entry name" value="Protein kinase-like (PK-like)"/>
    <property type="match status" value="1"/>
</dbReference>
<evidence type="ECO:0000256" key="1">
    <source>
        <dbReference type="ARBA" id="ARBA00012513"/>
    </source>
</evidence>
<name>A0AAV4A080_9GAST</name>
<keyword evidence="10" id="KW-0472">Membrane</keyword>
<dbReference type="EC" id="2.7.11.1" evidence="1"/>
<dbReference type="Pfam" id="PF07714">
    <property type="entry name" value="PK_Tyr_Ser-Thr"/>
    <property type="match status" value="1"/>
</dbReference>
<evidence type="ECO:0000313" key="12">
    <source>
        <dbReference type="EMBL" id="GFO00332.1"/>
    </source>
</evidence>
<dbReference type="InterPro" id="IPR017441">
    <property type="entry name" value="Protein_kinase_ATP_BS"/>
</dbReference>
<dbReference type="GO" id="GO:0004674">
    <property type="term" value="F:protein serine/threonine kinase activity"/>
    <property type="evidence" value="ECO:0007669"/>
    <property type="project" value="UniProtKB-KW"/>
</dbReference>
<dbReference type="PANTHER" id="PTHR24361:SF433">
    <property type="entry name" value="PROTEIN KINASE DOMAIN-CONTAINING PROTEIN"/>
    <property type="match status" value="1"/>
</dbReference>
<comment type="caution">
    <text evidence="12">The sequence shown here is derived from an EMBL/GenBank/DDBJ whole genome shotgun (WGS) entry which is preliminary data.</text>
</comment>
<keyword evidence="2" id="KW-0723">Serine/threonine-protein kinase</keyword>
<keyword evidence="6 9" id="KW-0067">ATP-binding</keyword>
<feature type="transmembrane region" description="Helical" evidence="10">
    <location>
        <begin position="96"/>
        <end position="116"/>
    </location>
</feature>
<keyword evidence="10" id="KW-0812">Transmembrane</keyword>
<dbReference type="InterPro" id="IPR053235">
    <property type="entry name" value="Ser_Thr_kinase"/>
</dbReference>
<dbReference type="Proteomes" id="UP000735302">
    <property type="component" value="Unassembled WGS sequence"/>
</dbReference>
<protein>
    <recommendedName>
        <fullName evidence="1">non-specific serine/threonine protein kinase</fullName>
        <ecNumber evidence="1">2.7.11.1</ecNumber>
    </recommendedName>
</protein>
<comment type="catalytic activity">
    <reaction evidence="8">
        <text>L-seryl-[protein] + ATP = O-phospho-L-seryl-[protein] + ADP + H(+)</text>
        <dbReference type="Rhea" id="RHEA:17989"/>
        <dbReference type="Rhea" id="RHEA-COMP:9863"/>
        <dbReference type="Rhea" id="RHEA-COMP:11604"/>
        <dbReference type="ChEBI" id="CHEBI:15378"/>
        <dbReference type="ChEBI" id="CHEBI:29999"/>
        <dbReference type="ChEBI" id="CHEBI:30616"/>
        <dbReference type="ChEBI" id="CHEBI:83421"/>
        <dbReference type="ChEBI" id="CHEBI:456216"/>
        <dbReference type="EC" id="2.7.11.1"/>
    </reaction>
</comment>
<evidence type="ECO:0000256" key="4">
    <source>
        <dbReference type="ARBA" id="ARBA00022741"/>
    </source>
</evidence>
<keyword evidence="13" id="KW-1185">Reference proteome</keyword>
<evidence type="ECO:0000256" key="9">
    <source>
        <dbReference type="PROSITE-ProRule" id="PRU10141"/>
    </source>
</evidence>
<evidence type="ECO:0000256" key="10">
    <source>
        <dbReference type="SAM" id="Phobius"/>
    </source>
</evidence>
<evidence type="ECO:0000259" key="11">
    <source>
        <dbReference type="PROSITE" id="PS50011"/>
    </source>
</evidence>
<keyword evidence="10" id="KW-1133">Transmembrane helix</keyword>
<dbReference type="InterPro" id="IPR000719">
    <property type="entry name" value="Prot_kinase_dom"/>
</dbReference>
<evidence type="ECO:0000256" key="5">
    <source>
        <dbReference type="ARBA" id="ARBA00022777"/>
    </source>
</evidence>
<sequence>MYTANITKDWIKTNGWEVLLHPADNPDYIPSFWATEVSIFGWKDAEQQRQHHESYQREFLQEGFFFIVQRRKEHINHNGDNVEQQDIIFFKSTCNFVAIKFYITFPVYLVTVLMDVRNKMMELCRSPRLWSEFLKANGYQLDKCIGHGSFGDVYAVTCSITGQAWAVKRLVARKDIRKDIYAMAEIAALASITHETVVKLHEVLLSTRMACIFMELAPEENLEMLMMQSYEFHTGDNRNLGTSCNYDNKVSSRFSKKTYTHGYLTLRCDLARDPSMVSRKSTKDYTLVQNNWIKTTDSPKTLSQIHLHCLHSIALPFTLEPKFFHIAFTQITSALAYCHSINLAHRDINPSNVLIFSATLVKLADFGLCFRCRESSDNGFEDSFVKCSDYLGHDHYLAPEVRRRKPFYAMPADVWSLGCLLYFMLQFAHPPLYYNLFADSSTQSVKSLVPKEFEEALQEKCIRTLSETLKTQITARPSVGEILKLWDT</sequence>